<dbReference type="STRING" id="1492898.SY85_17025"/>
<evidence type="ECO:0008006" key="9">
    <source>
        <dbReference type="Google" id="ProtNLM"/>
    </source>
</evidence>
<dbReference type="GO" id="GO:0015562">
    <property type="term" value="F:efflux transmembrane transporter activity"/>
    <property type="evidence" value="ECO:0007669"/>
    <property type="project" value="InterPro"/>
</dbReference>
<organism evidence="7 8">
    <name type="scientific">Flavisolibacter tropicus</name>
    <dbReference type="NCBI Taxonomy" id="1492898"/>
    <lineage>
        <taxon>Bacteria</taxon>
        <taxon>Pseudomonadati</taxon>
        <taxon>Bacteroidota</taxon>
        <taxon>Chitinophagia</taxon>
        <taxon>Chitinophagales</taxon>
        <taxon>Chitinophagaceae</taxon>
        <taxon>Flavisolibacter</taxon>
    </lineage>
</organism>
<feature type="signal peptide" evidence="6">
    <location>
        <begin position="1"/>
        <end position="19"/>
    </location>
</feature>
<evidence type="ECO:0000256" key="5">
    <source>
        <dbReference type="ARBA" id="ARBA00023237"/>
    </source>
</evidence>
<sequence length="417" mass="46110">MSKKYVIAVMYLLITAASAYSQALTIDSCYALAVRNYPLIKQYDLIEKTKEYTVSNAGKAYLPQVSVTAIEGYVFGGFPSSGGSNKEGTNFKFIGLGQVNQTIWDGGATKTQKNIINASSETDKAAVDVQLHELRSRVNQLYFGILLVDEQLKQLQIQDTILANNSNRAKQLNENGLAYTTDVDEIRVEQLKLGQQRTEFNYTRNGYVTMLSHLTGVKLNEQTSFQKPLVSSQLASMQVIRPELSLYRNQRNLVNAQAGMQRVKLMPKIGLLGAGVVLAPGATIGNGKLSSLGVVGLSASWNISGLYKNGNEKQLTQQQLKKINVQEETFLFNTKFQLTQSAANIDKQRAIIAADDEIVSLRQTIRKGYQLKYDNGAGPLIDILNATQKEAEARAQKALHEMQLLMTLYDYKTVSGN</sequence>
<dbReference type="OrthoDB" id="976750at2"/>
<feature type="chain" id="PRO_5008001368" description="Transporter" evidence="6">
    <location>
        <begin position="20"/>
        <end position="417"/>
    </location>
</feature>
<keyword evidence="5" id="KW-0998">Cell outer membrane</keyword>
<gene>
    <name evidence="7" type="ORF">SY85_17025</name>
</gene>
<protein>
    <recommendedName>
        <fullName evidence="9">Transporter</fullName>
    </recommendedName>
</protein>
<keyword evidence="4" id="KW-0472">Membrane</keyword>
<proteinExistence type="predicted"/>
<dbReference type="PATRIC" id="fig|1492898.3.peg.3702"/>
<dbReference type="KEGG" id="fla:SY85_17025"/>
<dbReference type="Gene3D" id="1.20.1600.10">
    <property type="entry name" value="Outer membrane efflux proteins (OEP)"/>
    <property type="match status" value="1"/>
</dbReference>
<dbReference type="RefSeq" id="WP_066406081.1">
    <property type="nucleotide sequence ID" value="NZ_CP011390.1"/>
</dbReference>
<dbReference type="GO" id="GO:1990281">
    <property type="term" value="C:efflux pump complex"/>
    <property type="evidence" value="ECO:0007669"/>
    <property type="project" value="TreeGrafter"/>
</dbReference>
<dbReference type="Proteomes" id="UP000077177">
    <property type="component" value="Chromosome"/>
</dbReference>
<keyword evidence="2" id="KW-1134">Transmembrane beta strand</keyword>
<dbReference type="GO" id="GO:0015288">
    <property type="term" value="F:porin activity"/>
    <property type="evidence" value="ECO:0007669"/>
    <property type="project" value="TreeGrafter"/>
</dbReference>
<evidence type="ECO:0000256" key="1">
    <source>
        <dbReference type="ARBA" id="ARBA00004442"/>
    </source>
</evidence>
<comment type="subcellular location">
    <subcellularLocation>
        <location evidence="1">Cell outer membrane</location>
    </subcellularLocation>
</comment>
<evidence type="ECO:0000256" key="6">
    <source>
        <dbReference type="SAM" id="SignalP"/>
    </source>
</evidence>
<keyword evidence="6" id="KW-0732">Signal</keyword>
<evidence type="ECO:0000313" key="8">
    <source>
        <dbReference type="Proteomes" id="UP000077177"/>
    </source>
</evidence>
<keyword evidence="3" id="KW-0812">Transmembrane</keyword>
<accession>A0A172TXV5</accession>
<reference evidence="8" key="1">
    <citation type="submission" date="2015-01" db="EMBL/GenBank/DDBJ databases">
        <title>Flavisolibacter sp./LCS9/ whole genome sequencing.</title>
        <authorList>
            <person name="Kim M.K."/>
            <person name="Srinivasan S."/>
            <person name="Lee J.-J."/>
        </authorList>
    </citation>
    <scope>NUCLEOTIDE SEQUENCE [LARGE SCALE GENOMIC DNA]</scope>
    <source>
        <strain evidence="8">LCS9</strain>
    </source>
</reference>
<evidence type="ECO:0000313" key="7">
    <source>
        <dbReference type="EMBL" id="ANE51941.1"/>
    </source>
</evidence>
<keyword evidence="8" id="KW-1185">Reference proteome</keyword>
<evidence type="ECO:0000256" key="3">
    <source>
        <dbReference type="ARBA" id="ARBA00022692"/>
    </source>
</evidence>
<evidence type="ECO:0000256" key="2">
    <source>
        <dbReference type="ARBA" id="ARBA00022452"/>
    </source>
</evidence>
<dbReference type="EMBL" id="CP011390">
    <property type="protein sequence ID" value="ANE51941.1"/>
    <property type="molecule type" value="Genomic_DNA"/>
</dbReference>
<evidence type="ECO:0000256" key="4">
    <source>
        <dbReference type="ARBA" id="ARBA00023136"/>
    </source>
</evidence>
<dbReference type="InterPro" id="IPR051906">
    <property type="entry name" value="TolC-like"/>
</dbReference>
<dbReference type="PANTHER" id="PTHR30026">
    <property type="entry name" value="OUTER MEMBRANE PROTEIN TOLC"/>
    <property type="match status" value="1"/>
</dbReference>
<reference evidence="7 8" key="2">
    <citation type="journal article" date="2016" name="Int. J. Syst. Evol. Microbiol.">
        <title>Flavisolibacter tropicus sp. nov., isolated from tropical soil.</title>
        <authorList>
            <person name="Lee J.J."/>
            <person name="Kang M.S."/>
            <person name="Kim G.S."/>
            <person name="Lee C.S."/>
            <person name="Lim S."/>
            <person name="Lee J."/>
            <person name="Roh S.H."/>
            <person name="Kang H."/>
            <person name="Ha J.M."/>
            <person name="Bae S."/>
            <person name="Jung H.Y."/>
            <person name="Kim M.K."/>
        </authorList>
    </citation>
    <scope>NUCLEOTIDE SEQUENCE [LARGE SCALE GENOMIC DNA]</scope>
    <source>
        <strain evidence="7 8">LCS9</strain>
    </source>
</reference>
<dbReference type="SUPFAM" id="SSF56954">
    <property type="entry name" value="Outer membrane efflux proteins (OEP)"/>
    <property type="match status" value="1"/>
</dbReference>
<dbReference type="PANTHER" id="PTHR30026:SF20">
    <property type="entry name" value="OUTER MEMBRANE PROTEIN TOLC"/>
    <property type="match status" value="1"/>
</dbReference>
<dbReference type="AlphaFoldDB" id="A0A172TXV5"/>
<name>A0A172TXV5_9BACT</name>
<dbReference type="GO" id="GO:0009279">
    <property type="term" value="C:cell outer membrane"/>
    <property type="evidence" value="ECO:0007669"/>
    <property type="project" value="UniProtKB-SubCell"/>
</dbReference>